<feature type="region of interest" description="Disordered" evidence="2">
    <location>
        <begin position="1112"/>
        <end position="1241"/>
    </location>
</feature>
<feature type="domain" description="PWWP" evidence="3">
    <location>
        <begin position="20"/>
        <end position="77"/>
    </location>
</feature>
<evidence type="ECO:0000259" key="4">
    <source>
        <dbReference type="PROSITE" id="PS51391"/>
    </source>
</evidence>
<dbReference type="Pfam" id="PF00855">
    <property type="entry name" value="PWWP"/>
    <property type="match status" value="1"/>
</dbReference>
<reference evidence="5" key="1">
    <citation type="submission" date="2020-06" db="EMBL/GenBank/DDBJ databases">
        <authorList>
            <person name="Li T."/>
            <person name="Hu X."/>
            <person name="Zhang T."/>
            <person name="Song X."/>
            <person name="Zhang H."/>
            <person name="Dai N."/>
            <person name="Sheng W."/>
            <person name="Hou X."/>
            <person name="Wei L."/>
        </authorList>
    </citation>
    <scope>NUCLEOTIDE SEQUENCE</scope>
    <source>
        <strain evidence="5">G02</strain>
        <tissue evidence="5">Leaf</tissue>
    </source>
</reference>
<dbReference type="SMART" id="SM00293">
    <property type="entry name" value="PWWP"/>
    <property type="match status" value="1"/>
</dbReference>
<feature type="region of interest" description="Disordered" evidence="2">
    <location>
        <begin position="246"/>
        <end position="437"/>
    </location>
</feature>
<dbReference type="InterPro" id="IPR008942">
    <property type="entry name" value="ENTH_VHS"/>
</dbReference>
<dbReference type="InterPro" id="IPR006569">
    <property type="entry name" value="CID_dom"/>
</dbReference>
<accession>A0AAW2TXW3</accession>
<proteinExistence type="predicted"/>
<evidence type="ECO:0000259" key="3">
    <source>
        <dbReference type="PROSITE" id="PS50812"/>
    </source>
</evidence>
<protein>
    <submittedName>
        <fullName evidence="5">ENHANCER OF AG-4 protein 2</fullName>
    </submittedName>
</protein>
<dbReference type="PROSITE" id="PS51391">
    <property type="entry name" value="CID"/>
    <property type="match status" value="1"/>
</dbReference>
<dbReference type="Gene3D" id="2.30.30.140">
    <property type="match status" value="1"/>
</dbReference>
<feature type="compositionally biased region" description="Acidic residues" evidence="2">
    <location>
        <begin position="1066"/>
        <end position="1076"/>
    </location>
</feature>
<dbReference type="EMBL" id="JACGWJ010000007">
    <property type="protein sequence ID" value="KAL0409155.1"/>
    <property type="molecule type" value="Genomic_DNA"/>
</dbReference>
<feature type="compositionally biased region" description="Basic and acidic residues" evidence="2">
    <location>
        <begin position="596"/>
        <end position="608"/>
    </location>
</feature>
<feature type="domain" description="CID" evidence="4">
    <location>
        <begin position="765"/>
        <end position="968"/>
    </location>
</feature>
<organism evidence="5">
    <name type="scientific">Sesamum radiatum</name>
    <name type="common">Black benniseed</name>
    <dbReference type="NCBI Taxonomy" id="300843"/>
    <lineage>
        <taxon>Eukaryota</taxon>
        <taxon>Viridiplantae</taxon>
        <taxon>Streptophyta</taxon>
        <taxon>Embryophyta</taxon>
        <taxon>Tracheophyta</taxon>
        <taxon>Spermatophyta</taxon>
        <taxon>Magnoliopsida</taxon>
        <taxon>eudicotyledons</taxon>
        <taxon>Gunneridae</taxon>
        <taxon>Pentapetalae</taxon>
        <taxon>asterids</taxon>
        <taxon>lamiids</taxon>
        <taxon>Lamiales</taxon>
        <taxon>Pedaliaceae</taxon>
        <taxon>Sesamum</taxon>
    </lineage>
</organism>
<feature type="compositionally biased region" description="Low complexity" evidence="2">
    <location>
        <begin position="751"/>
        <end position="763"/>
    </location>
</feature>
<comment type="caution">
    <text evidence="5">The sequence shown here is derived from an EMBL/GenBank/DDBJ whole genome shotgun (WGS) entry which is preliminary data.</text>
</comment>
<dbReference type="SUPFAM" id="SSF63748">
    <property type="entry name" value="Tudor/PWWP/MBT"/>
    <property type="match status" value="1"/>
</dbReference>
<dbReference type="Gene3D" id="1.25.40.90">
    <property type="match status" value="1"/>
</dbReference>
<feature type="compositionally biased region" description="Basic and acidic residues" evidence="2">
    <location>
        <begin position="502"/>
        <end position="512"/>
    </location>
</feature>
<gene>
    <name evidence="5" type="ORF">Sradi_1849900</name>
</gene>
<feature type="compositionally biased region" description="Basic residues" evidence="2">
    <location>
        <begin position="263"/>
        <end position="275"/>
    </location>
</feature>
<feature type="compositionally biased region" description="Polar residues" evidence="2">
    <location>
        <begin position="610"/>
        <end position="620"/>
    </location>
</feature>
<feature type="compositionally biased region" description="Polar residues" evidence="2">
    <location>
        <begin position="719"/>
        <end position="736"/>
    </location>
</feature>
<feature type="region of interest" description="Disordered" evidence="2">
    <location>
        <begin position="1034"/>
        <end position="1098"/>
    </location>
</feature>
<feature type="compositionally biased region" description="Pro residues" evidence="2">
    <location>
        <begin position="1120"/>
        <end position="1173"/>
    </location>
</feature>
<evidence type="ECO:0000256" key="2">
    <source>
        <dbReference type="SAM" id="MobiDB-lite"/>
    </source>
</evidence>
<dbReference type="GO" id="GO:0006397">
    <property type="term" value="P:mRNA processing"/>
    <property type="evidence" value="ECO:0007669"/>
    <property type="project" value="UniProtKB-KW"/>
</dbReference>
<dbReference type="CDD" id="cd20147">
    <property type="entry name" value="PWWP_HULK"/>
    <property type="match status" value="1"/>
</dbReference>
<dbReference type="InterPro" id="IPR000313">
    <property type="entry name" value="PWWP_dom"/>
</dbReference>
<dbReference type="PANTHER" id="PTHR12550:SF70">
    <property type="entry name" value="JIL-1 ANCHORING AND STABILIZING PROTEIN, ISOFORM A"/>
    <property type="match status" value="1"/>
</dbReference>
<dbReference type="GO" id="GO:0005634">
    <property type="term" value="C:nucleus"/>
    <property type="evidence" value="ECO:0007669"/>
    <property type="project" value="UniProtKB-ARBA"/>
</dbReference>
<reference evidence="5" key="2">
    <citation type="journal article" date="2024" name="Plant">
        <title>Genomic evolution and insights into agronomic trait innovations of Sesamum species.</title>
        <authorList>
            <person name="Miao H."/>
            <person name="Wang L."/>
            <person name="Qu L."/>
            <person name="Liu H."/>
            <person name="Sun Y."/>
            <person name="Le M."/>
            <person name="Wang Q."/>
            <person name="Wei S."/>
            <person name="Zheng Y."/>
            <person name="Lin W."/>
            <person name="Duan Y."/>
            <person name="Cao H."/>
            <person name="Xiong S."/>
            <person name="Wang X."/>
            <person name="Wei L."/>
            <person name="Li C."/>
            <person name="Ma Q."/>
            <person name="Ju M."/>
            <person name="Zhao R."/>
            <person name="Li G."/>
            <person name="Mu C."/>
            <person name="Tian Q."/>
            <person name="Mei H."/>
            <person name="Zhang T."/>
            <person name="Gao T."/>
            <person name="Zhang H."/>
        </authorList>
    </citation>
    <scope>NUCLEOTIDE SEQUENCE</scope>
    <source>
        <strain evidence="5">G02</strain>
    </source>
</reference>
<feature type="compositionally biased region" description="Pro residues" evidence="2">
    <location>
        <begin position="1182"/>
        <end position="1192"/>
    </location>
</feature>
<feature type="region of interest" description="Disordered" evidence="2">
    <location>
        <begin position="450"/>
        <end position="644"/>
    </location>
</feature>
<feature type="compositionally biased region" description="Polar residues" evidence="2">
    <location>
        <begin position="485"/>
        <end position="501"/>
    </location>
</feature>
<feature type="region of interest" description="Disordered" evidence="2">
    <location>
        <begin position="719"/>
        <end position="764"/>
    </location>
</feature>
<dbReference type="PRINTS" id="PR01217">
    <property type="entry name" value="PRICHEXTENSN"/>
</dbReference>
<feature type="compositionally biased region" description="Basic and acidic residues" evidence="2">
    <location>
        <begin position="280"/>
        <end position="289"/>
    </location>
</feature>
<evidence type="ECO:0000256" key="1">
    <source>
        <dbReference type="ARBA" id="ARBA00022664"/>
    </source>
</evidence>
<sequence>MAPGRKRGPKGVKTKSDLSLGDLVLAKVKGFPAWPAKISRPEDWERAPDPKKYFVQFFGTSEIAFVAPADIQAFTSEAKNKLSARCQGKTVKYFAQAVKEISEEFEVLQRKNLSGIRDDDNAQDLASQTQSVDPVVDEALEIKGKDRIDTEGPNCKSEIKGLSDVGSVLEPCSQRQCEMECQDVKPCLSDDMNHSLSPHLALGKRNKHSRSPNLVKKLVLVSSPSDSVVKEEGSCDVKVEGMAFDVDQTELTDSHEPRSAMGPKRKHEGLMHRHSGGALPHEHIGDKLQRKLASGGSMKVSSSLGLDVGSQRKGKRLLKEKKQPEAADGGPVDSEAFEEHKKVISRKKMKFRYEDEKQTNESNHSTDEDDLPPTKRHRALGMMCTSASVPENKSGNSTTRKNGMVRPNKARSPVAQRPVKRRAVRLCDDDDDELPKTPIHAGYIHKVSVIPSGSDSKKNDILRGESNANDQLGLRTVDNALKEPAQSSQVSNKAPSATAEQSMDKKTRESSAEHVSLGPMQLESDKSSFVEAKPVVSPKRSSQSITATGTSGEPEKKHFSKEPGGISQKKVPPGANRAIATASDRSTASLYQPISEKSKATSSGEKRNTTPRSDSQNSDSVFVVGNPDENITSLGERPDSGKDIKTSFPVDLKNSGSVMSMKDLIAAAQAKKRQAHLQNSYGNPLALLVNDADILGRSPSPIPATLAVESGNTLQLDVQGLQPTSPSSDVRQFSSMNEHENEELEEKRVSSGHQASGSSLSGGTEAAVARDAFEGMIETLSRTKESIGRATRLAIDCAKYGIANEYNIVNIPHFCICLIFLFISSGLSFSEYYSNSLLPTKHLNGDFEIELFAQELQDLSPKRCLSLVVELLIRKLENEQSFRHKVDLFFLVDSITQCSHSQKGIAGASYIPIVQAALPRLIGAAAPSGPGAQENRRQCHKVLRLWLERKILPESVLRRHMDDIGATDDDKSAGFSLRRPSRAERAIDDPIREMEGMLVDEYGSNATFQLPGFLASHVFEEEEEDNFPTNLCKEVADTSPSEHTPGSRGPENYTVTPSDRRHCVLEDVDGELEMEDVSGNQKDERSLFDNGTTEVSILEPNSDGVFESASNMSELLPSPEGSPPLPPGSPPVTPPLPASPPPLPPLPPPPPPPPPPLPSTSPPPPPPPPPAPAPASSHQVLFPPPPVGPPPFLSQQSLPPQRHPALMSQHMPPLPSTLSSSQPLAYHPPALPHEIGGAPTGNQHAHMVSNTHGSHSDVPVLPQQSFFHPAGVSNAHEHVGYNSSGPVDYGKGDGYMTPQALQHRQPFLPGKPFVQRPLHPEPPPQQTTGQFSYPNSVQQHQYPPYSLPNMSDGPRRYAADVQWRMPANELNGDCQRGGWMTGGRSCSGPPYSHEAGYFGPPPERPPAGVISFPPSATNSQPAATPIPDQTCLLSIGGQHKSYLRLTGSVRLTALKVASGIWINFMDMRL</sequence>
<dbReference type="SMART" id="SM00582">
    <property type="entry name" value="RPR"/>
    <property type="match status" value="1"/>
</dbReference>
<dbReference type="Pfam" id="PF04818">
    <property type="entry name" value="CID"/>
    <property type="match status" value="1"/>
</dbReference>
<feature type="compositionally biased region" description="Polar residues" evidence="2">
    <location>
        <begin position="539"/>
        <end position="551"/>
    </location>
</feature>
<feature type="compositionally biased region" description="Polar residues" evidence="2">
    <location>
        <begin position="385"/>
        <end position="401"/>
    </location>
</feature>
<dbReference type="PROSITE" id="PS50812">
    <property type="entry name" value="PWWP"/>
    <property type="match status" value="1"/>
</dbReference>
<evidence type="ECO:0000313" key="5">
    <source>
        <dbReference type="EMBL" id="KAL0409155.1"/>
    </source>
</evidence>
<feature type="compositionally biased region" description="Polar residues" evidence="2">
    <location>
        <begin position="583"/>
        <end position="592"/>
    </location>
</feature>
<dbReference type="PANTHER" id="PTHR12550">
    <property type="entry name" value="HEPATOMA-DERIVED GROWTH FACTOR-RELATED"/>
    <property type="match status" value="1"/>
</dbReference>
<name>A0AAW2TXW3_SESRA</name>
<keyword evidence="1" id="KW-0507">mRNA processing</keyword>